<dbReference type="GO" id="GO:0008170">
    <property type="term" value="F:N-methyltransferase activity"/>
    <property type="evidence" value="ECO:0007669"/>
    <property type="project" value="UniProtKB-ARBA"/>
</dbReference>
<dbReference type="InterPro" id="IPR001214">
    <property type="entry name" value="SET_dom"/>
</dbReference>
<protein>
    <recommendedName>
        <fullName evidence="7">C2H2-type domain-containing protein</fullName>
    </recommendedName>
</protein>
<dbReference type="InterPro" id="IPR046341">
    <property type="entry name" value="SET_dom_sf"/>
</dbReference>
<evidence type="ECO:0000256" key="6">
    <source>
        <dbReference type="SAM" id="MobiDB-lite"/>
    </source>
</evidence>
<evidence type="ECO:0000259" key="7">
    <source>
        <dbReference type="PROSITE" id="PS50157"/>
    </source>
</evidence>
<dbReference type="FunFam" id="3.30.160.60:FF:001636">
    <property type="entry name" value="CLUMA_CG004886, isoform A"/>
    <property type="match status" value="1"/>
</dbReference>
<feature type="domain" description="C2H2-type" evidence="7">
    <location>
        <begin position="595"/>
        <end position="620"/>
    </location>
</feature>
<keyword evidence="3 5" id="KW-0863">Zinc-finger</keyword>
<dbReference type="Gene3D" id="3.30.160.60">
    <property type="entry name" value="Classic Zinc Finger"/>
    <property type="match status" value="4"/>
</dbReference>
<feature type="compositionally biased region" description="Basic and acidic residues" evidence="6">
    <location>
        <begin position="126"/>
        <end position="144"/>
    </location>
</feature>
<feature type="compositionally biased region" description="Basic residues" evidence="6">
    <location>
        <begin position="1"/>
        <end position="14"/>
    </location>
</feature>
<dbReference type="Gene3D" id="2.170.270.10">
    <property type="entry name" value="SET domain"/>
    <property type="match status" value="1"/>
</dbReference>
<accession>A0AAW2HLH3</accession>
<dbReference type="SUPFAM" id="SSF57667">
    <property type="entry name" value="beta-beta-alpha zinc fingers"/>
    <property type="match status" value="3"/>
</dbReference>
<feature type="compositionally biased region" description="Polar residues" evidence="6">
    <location>
        <begin position="173"/>
        <end position="185"/>
    </location>
</feature>
<dbReference type="SMART" id="SM00355">
    <property type="entry name" value="ZnF_C2H2"/>
    <property type="match status" value="7"/>
</dbReference>
<feature type="region of interest" description="Disordered" evidence="6">
    <location>
        <begin position="1"/>
        <end position="81"/>
    </location>
</feature>
<feature type="domain" description="C2H2-type" evidence="7">
    <location>
        <begin position="442"/>
        <end position="470"/>
    </location>
</feature>
<evidence type="ECO:0000313" key="8">
    <source>
        <dbReference type="EMBL" id="KAL0270632.1"/>
    </source>
</evidence>
<dbReference type="GO" id="GO:0008276">
    <property type="term" value="F:protein methyltransferase activity"/>
    <property type="evidence" value="ECO:0007669"/>
    <property type="project" value="UniProtKB-ARBA"/>
</dbReference>
<feature type="region of interest" description="Disordered" evidence="6">
    <location>
        <begin position="113"/>
        <end position="147"/>
    </location>
</feature>
<organism evidence="8">
    <name type="scientific">Menopon gallinae</name>
    <name type="common">poultry shaft louse</name>
    <dbReference type="NCBI Taxonomy" id="328185"/>
    <lineage>
        <taxon>Eukaryota</taxon>
        <taxon>Metazoa</taxon>
        <taxon>Ecdysozoa</taxon>
        <taxon>Arthropoda</taxon>
        <taxon>Hexapoda</taxon>
        <taxon>Insecta</taxon>
        <taxon>Pterygota</taxon>
        <taxon>Neoptera</taxon>
        <taxon>Paraneoptera</taxon>
        <taxon>Psocodea</taxon>
        <taxon>Troctomorpha</taxon>
        <taxon>Phthiraptera</taxon>
        <taxon>Amblycera</taxon>
        <taxon>Menoponidae</taxon>
        <taxon>Menopon</taxon>
    </lineage>
</organism>
<evidence type="ECO:0000256" key="3">
    <source>
        <dbReference type="ARBA" id="ARBA00022771"/>
    </source>
</evidence>
<evidence type="ECO:0000256" key="2">
    <source>
        <dbReference type="ARBA" id="ARBA00022737"/>
    </source>
</evidence>
<keyword evidence="2" id="KW-0677">Repeat</keyword>
<keyword evidence="4" id="KW-0862">Zinc</keyword>
<feature type="compositionally biased region" description="Basic and acidic residues" evidence="6">
    <location>
        <begin position="656"/>
        <end position="666"/>
    </location>
</feature>
<feature type="compositionally biased region" description="Basic and acidic residues" evidence="6">
    <location>
        <begin position="72"/>
        <end position="81"/>
    </location>
</feature>
<evidence type="ECO:0000256" key="1">
    <source>
        <dbReference type="ARBA" id="ARBA00022723"/>
    </source>
</evidence>
<sequence>MTSKRSRSPRRGRNRGNLPLWKTRKKDVGARRTKRGRIQSTSSFETPDEQVEQNALRVAPKGPAPGGGESTKTTKTETAKDFDLESLRTNVDESDVNFCKPSDRNFFSQCKNSSAIEETSSRRSASRRERGTVRSRKEAGDGRRKANGCDTNLIIRLSELESSDLSSRATGKAPNQSDIVNNDNYGNKARGSDVIYFANEGRNVYDFDDNEKEINMEGNSRWCHKLLKTKEVAADVAKREDPQTAAAAYDDSDSSNSGLKLRIDESFGENLTFAESSLPEHFTLKVVDEEHGQSVFTKTALSKSTYLGPLIGQKVREMDIPDDFNMKFIWEVNISDSVTYLSTKDVETSNWLRFLRPASSRESANLISSVKDNQLYFITLRDVNDGEELVYWMDDVHSAWSKKKLEKKNCGGCNIQFSHPLYYRKHCMIFHDPSCSLTVRKYHCKICGLAVLGKEKIMKHAAEMHQGKGAYQCQYCHKFFLRLNYLEMHRTYGCSKNPQRSRPLCDLCGRKFCQPQKLKVHIKRMHSDMAQVLKDFQCKSCLKILGSRAALQRHMKEVHNKDIIGACTCDRCGKMFQNKSNLKIHMLTHSGVKPFKCQQTDCTAAFTTKQCLQFHYKKVHGFTDDFIPKIERSIAYTFDAYSGGTVSEPSRCQSPKVDERSSPVPEQRDYCLDLSLVTSPSENSRVKEKGQLDPGQFEDSKLMHQRYVSRDPYEKSPTIEAKHDGEAKKFQQEETNQVNKIMVNKGSKKWILSDPGSEKPDDRFKSIFRPENANASLLVEAAISAAEKDIIEKPIDKSPQENMVDNPAEIYSINQYVPNSPGGVYDANEKKLEEYGNPQKQDTFLDDGKKAFPEKTNFNDFLRCSSILRINTSPVNEMPKDYNISSIIRDQESESFTDIEIQDYRNRDLLETYKENETFHEQYRAHELYRSEKLDLYRGGESDLRVSGIEKFEYRDFDISNEAYRNLASNLEKYRSADIYRLRSEGYELGVGYRELSDERDGEAQNLCLKEKGFQYETLEELARIGRDNPGFECLLVGESGGAVGNQSFGASAPRALHGMLSPRSYHPTYESESVDLSVPRPSYSSSPIYTLDLTPTRVELPTRHLDFRSHLGLSPHRFPNSRLPGLSNGGSQVSPTGYSLYSSPYVAPATRHSPTSQFQPYTSLYY</sequence>
<feature type="domain" description="C2H2-type" evidence="7">
    <location>
        <begin position="471"/>
        <end position="498"/>
    </location>
</feature>
<dbReference type="GO" id="GO:0008757">
    <property type="term" value="F:S-adenosylmethionine-dependent methyltransferase activity"/>
    <property type="evidence" value="ECO:0007669"/>
    <property type="project" value="UniProtKB-ARBA"/>
</dbReference>
<feature type="domain" description="C2H2-type" evidence="7">
    <location>
        <begin position="567"/>
        <end position="594"/>
    </location>
</feature>
<dbReference type="InterPro" id="IPR013087">
    <property type="entry name" value="Znf_C2H2_type"/>
</dbReference>
<dbReference type="PROSITE" id="PS50157">
    <property type="entry name" value="ZINC_FINGER_C2H2_2"/>
    <property type="match status" value="6"/>
</dbReference>
<name>A0AAW2HLH3_9NEOP</name>
<feature type="region of interest" description="Disordered" evidence="6">
    <location>
        <begin position="645"/>
        <end position="666"/>
    </location>
</feature>
<feature type="region of interest" description="Disordered" evidence="6">
    <location>
        <begin position="164"/>
        <end position="185"/>
    </location>
</feature>
<dbReference type="Pfam" id="PF00096">
    <property type="entry name" value="zf-C2H2"/>
    <property type="match status" value="2"/>
</dbReference>
<proteinExistence type="predicted"/>
<dbReference type="PANTHER" id="PTHR24379">
    <property type="entry name" value="KRAB AND ZINC FINGER DOMAIN-CONTAINING"/>
    <property type="match status" value="1"/>
</dbReference>
<dbReference type="PROSITE" id="PS00028">
    <property type="entry name" value="ZINC_FINGER_C2H2_1"/>
    <property type="match status" value="5"/>
</dbReference>
<feature type="domain" description="C2H2-type" evidence="7">
    <location>
        <begin position="503"/>
        <end position="531"/>
    </location>
</feature>
<dbReference type="PANTHER" id="PTHR24379:SF121">
    <property type="entry name" value="C2H2-TYPE DOMAIN-CONTAINING PROTEIN"/>
    <property type="match status" value="1"/>
</dbReference>
<dbReference type="EMBL" id="JARGDH010000004">
    <property type="protein sequence ID" value="KAL0270633.1"/>
    <property type="molecule type" value="Genomic_DNA"/>
</dbReference>
<dbReference type="GO" id="GO:0008270">
    <property type="term" value="F:zinc ion binding"/>
    <property type="evidence" value="ECO:0007669"/>
    <property type="project" value="UniProtKB-KW"/>
</dbReference>
<dbReference type="EMBL" id="JARGDH010000004">
    <property type="protein sequence ID" value="KAL0270632.1"/>
    <property type="molecule type" value="Genomic_DNA"/>
</dbReference>
<comment type="caution">
    <text evidence="8">The sequence shown here is derived from an EMBL/GenBank/DDBJ whole genome shotgun (WGS) entry which is preliminary data.</text>
</comment>
<dbReference type="Pfam" id="PF21549">
    <property type="entry name" value="PRDM2_PR"/>
    <property type="match status" value="1"/>
</dbReference>
<feature type="domain" description="C2H2-type" evidence="7">
    <location>
        <begin position="536"/>
        <end position="564"/>
    </location>
</feature>
<dbReference type="InterPro" id="IPR036236">
    <property type="entry name" value="Znf_C2H2_sf"/>
</dbReference>
<keyword evidence="1" id="KW-0479">Metal-binding</keyword>
<reference evidence="8" key="1">
    <citation type="journal article" date="2024" name="Gigascience">
        <title>Chromosome-level genome of the poultry shaft louse Menopon gallinae provides insight into the host-switching and adaptive evolution of parasitic lice.</title>
        <authorList>
            <person name="Xu Y."/>
            <person name="Ma L."/>
            <person name="Liu S."/>
            <person name="Liang Y."/>
            <person name="Liu Q."/>
            <person name="He Z."/>
            <person name="Tian L."/>
            <person name="Duan Y."/>
            <person name="Cai W."/>
            <person name="Li H."/>
            <person name="Song F."/>
        </authorList>
    </citation>
    <scope>NUCLEOTIDE SEQUENCE</scope>
    <source>
        <strain evidence="8">Cailab_2023a</strain>
    </source>
</reference>
<evidence type="ECO:0000256" key="4">
    <source>
        <dbReference type="ARBA" id="ARBA00022833"/>
    </source>
</evidence>
<gene>
    <name evidence="8" type="ORF">PYX00_007979</name>
</gene>
<evidence type="ECO:0000256" key="5">
    <source>
        <dbReference type="PROSITE-ProRule" id="PRU00042"/>
    </source>
</evidence>
<dbReference type="AlphaFoldDB" id="A0AAW2HLH3"/>